<protein>
    <submittedName>
        <fullName evidence="1">Uncharacterized protein</fullName>
    </submittedName>
</protein>
<dbReference type="EMBL" id="SLXM01000001">
    <property type="protein sequence ID" value="TCP28678.1"/>
    <property type="molecule type" value="Genomic_DNA"/>
</dbReference>
<dbReference type="RefSeq" id="WP_165915679.1">
    <property type="nucleotide sequence ID" value="NZ_SLXM01000001.1"/>
</dbReference>
<keyword evidence="2" id="KW-1185">Reference proteome</keyword>
<sequence length="168" mass="19763">MKIEILLFVFLINFSSSSIMRQKKEILDKNFVDVSDFISPKEFEKTKEFILKKGRKMTYRNIDSDNPHYKFSNCDVYLGADISRNINNNPEVSDFNQLTIVDWDSKIKYYELIIVRKGDLKAEKAWLQKEMIEQHVHLVDIYGKGLDLMKNNLPSYLTQIKKEVTATN</sequence>
<evidence type="ECO:0000313" key="1">
    <source>
        <dbReference type="EMBL" id="TCP28678.1"/>
    </source>
</evidence>
<organism evidence="1 2">
    <name type="scientific">Tenacibaculum skagerrakense</name>
    <dbReference type="NCBI Taxonomy" id="186571"/>
    <lineage>
        <taxon>Bacteria</taxon>
        <taxon>Pseudomonadati</taxon>
        <taxon>Bacteroidota</taxon>
        <taxon>Flavobacteriia</taxon>
        <taxon>Flavobacteriales</taxon>
        <taxon>Flavobacteriaceae</taxon>
        <taxon>Tenacibaculum</taxon>
    </lineage>
</organism>
<reference evidence="1 2" key="1">
    <citation type="submission" date="2019-03" db="EMBL/GenBank/DDBJ databases">
        <title>Genomic Encyclopedia of Type Strains, Phase IV (KMG-IV): sequencing the most valuable type-strain genomes for metagenomic binning, comparative biology and taxonomic classification.</title>
        <authorList>
            <person name="Goeker M."/>
        </authorList>
    </citation>
    <scope>NUCLEOTIDE SEQUENCE [LARGE SCALE GENOMIC DNA]</scope>
    <source>
        <strain evidence="1 2">DSM 14836</strain>
    </source>
</reference>
<dbReference type="Proteomes" id="UP000294564">
    <property type="component" value="Unassembled WGS sequence"/>
</dbReference>
<evidence type="ECO:0000313" key="2">
    <source>
        <dbReference type="Proteomes" id="UP000294564"/>
    </source>
</evidence>
<comment type="caution">
    <text evidence="1">The sequence shown here is derived from an EMBL/GenBank/DDBJ whole genome shotgun (WGS) entry which is preliminary data.</text>
</comment>
<name>A0A4R2P3E6_9FLAO</name>
<gene>
    <name evidence="1" type="ORF">EV195_101859</name>
</gene>
<dbReference type="AlphaFoldDB" id="A0A4R2P3E6"/>
<accession>A0A4R2P3E6</accession>
<proteinExistence type="predicted"/>